<feature type="binding site" evidence="11">
    <location>
        <position position="398"/>
    </location>
    <ligand>
        <name>Ca(2+)</name>
        <dbReference type="ChEBI" id="CHEBI:29108"/>
        <label>2</label>
    </ligand>
</feature>
<keyword evidence="8 13" id="KW-1015">Disulfide bond</keyword>
<dbReference type="PROSITE" id="PS00436">
    <property type="entry name" value="PEROXIDASE_2"/>
    <property type="match status" value="1"/>
</dbReference>
<keyword evidence="6" id="KW-0560">Oxidoreductase</keyword>
<feature type="active site" description="Proton acceptor" evidence="9">
    <location>
        <position position="220"/>
    </location>
</feature>
<keyword evidence="5 11" id="KW-0479">Metal-binding</keyword>
<feature type="chain" id="PRO_5035825095" description="Plant heme peroxidase family profile domain-containing protein" evidence="15">
    <location>
        <begin position="25"/>
        <end position="478"/>
    </location>
</feature>
<dbReference type="InterPro" id="IPR019793">
    <property type="entry name" value="Peroxidases_heam-ligand_BS"/>
</dbReference>
<evidence type="ECO:0000256" key="2">
    <source>
        <dbReference type="ARBA" id="ARBA00006873"/>
    </source>
</evidence>
<sequence length="478" mass="52443">MASPFLSAIFIAAIVFFISHSVWFLPSQGAEAAAATNAPPNTRLSSPSHRRCTTLVILGKHYTFCAPSAVAKKKGRTLSERLPREGHAETRRPSPAARVSLSERNHPSIRKRLSREPRRVIRRRAATAAHKHPLRRKHPTGGQPLVRIPATSGRHPSGSPRVRPGAAFPPRPVRNNGETLRNDFYEQTCPQVESIIRNKVSEWVTKDPSIAPSLLRLHFHDAISTGNDASILLKDPIRRSTEMYSGFNGGLRGFDVVDDIKLAVEKSCPGIVSCADILTVIARDVTLEMKGPFWFVPFGRKDSFTSFLSDAVEVPNQESDVNILLKQFDAAGLTFSDLAILTGAHSVGKSHCFSFTGAGAGGANPHMNLTYAQALNQRCKAGPLETVFNDDVTPNILDVQFYTNLKQGRVLFKSDDTIYRDNSMTSSLVDAFLSQPGVWDAQFAVSMVKLANSRVIADPNQGEIRRICSVPNNGLIHH</sequence>
<dbReference type="PANTHER" id="PTHR31517:SF84">
    <property type="entry name" value="PEROXIDASE"/>
    <property type="match status" value="1"/>
</dbReference>
<evidence type="ECO:0000256" key="10">
    <source>
        <dbReference type="PIRSR" id="PIRSR600823-2"/>
    </source>
</evidence>
<feature type="signal peptide" evidence="15">
    <location>
        <begin position="1"/>
        <end position="24"/>
    </location>
</feature>
<feature type="binding site" evidence="11">
    <location>
        <position position="393"/>
    </location>
    <ligand>
        <name>Ca(2+)</name>
        <dbReference type="ChEBI" id="CHEBI:29108"/>
        <label>2</label>
    </ligand>
</feature>
<evidence type="ECO:0000313" key="18">
    <source>
        <dbReference type="Proteomes" id="UP000825935"/>
    </source>
</evidence>
<evidence type="ECO:0000256" key="6">
    <source>
        <dbReference type="ARBA" id="ARBA00023002"/>
    </source>
</evidence>
<feature type="compositionally biased region" description="Basic residues" evidence="14">
    <location>
        <begin position="120"/>
        <end position="139"/>
    </location>
</feature>
<feature type="binding site" evidence="11">
    <location>
        <position position="228"/>
    </location>
    <ligand>
        <name>Ca(2+)</name>
        <dbReference type="ChEBI" id="CHEBI:29108"/>
        <label>1</label>
    </ligand>
</feature>
<evidence type="ECO:0000256" key="7">
    <source>
        <dbReference type="ARBA" id="ARBA00023004"/>
    </source>
</evidence>
<protein>
    <recommendedName>
        <fullName evidence="16">Plant heme peroxidase family profile domain-containing protein</fullName>
    </recommendedName>
</protein>
<feature type="binding site" evidence="11">
    <location>
        <position position="226"/>
    </location>
    <ligand>
        <name>Ca(2+)</name>
        <dbReference type="ChEBI" id="CHEBI:29108"/>
        <label>1</label>
    </ligand>
</feature>
<dbReference type="PRINTS" id="PR00461">
    <property type="entry name" value="PLPEROXIDASE"/>
</dbReference>
<dbReference type="GO" id="GO:0042744">
    <property type="term" value="P:hydrogen peroxide catabolic process"/>
    <property type="evidence" value="ECO:0007669"/>
    <property type="project" value="InterPro"/>
</dbReference>
<evidence type="ECO:0000256" key="11">
    <source>
        <dbReference type="PIRSR" id="PIRSR600823-3"/>
    </source>
</evidence>
<dbReference type="PROSITE" id="PS00435">
    <property type="entry name" value="PEROXIDASE_1"/>
    <property type="match status" value="1"/>
</dbReference>
<proteinExistence type="inferred from homology"/>
<name>A0A8T2SRS5_CERRI</name>
<dbReference type="PRINTS" id="PR00458">
    <property type="entry name" value="PEROXIDASE"/>
</dbReference>
<dbReference type="GO" id="GO:0020037">
    <property type="term" value="F:heme binding"/>
    <property type="evidence" value="ECO:0007669"/>
    <property type="project" value="InterPro"/>
</dbReference>
<gene>
    <name evidence="17" type="ORF">KP509_18G033100</name>
</gene>
<dbReference type="InterPro" id="IPR019794">
    <property type="entry name" value="Peroxidases_AS"/>
</dbReference>
<feature type="disulfide bond" evidence="13">
    <location>
        <begin position="352"/>
        <end position="379"/>
    </location>
</feature>
<evidence type="ECO:0000256" key="15">
    <source>
        <dbReference type="SAM" id="SignalP"/>
    </source>
</evidence>
<feature type="binding site" evidence="11">
    <location>
        <position position="242"/>
    </location>
    <ligand>
        <name>Ca(2+)</name>
        <dbReference type="ChEBI" id="CHEBI:29108"/>
        <label>1</label>
    </ligand>
</feature>
<dbReference type="OrthoDB" id="2113341at2759"/>
<dbReference type="GO" id="GO:0140825">
    <property type="term" value="F:lactoperoxidase activity"/>
    <property type="evidence" value="ECO:0007669"/>
    <property type="project" value="UniProtKB-EC"/>
</dbReference>
<feature type="region of interest" description="Disordered" evidence="14">
    <location>
        <begin position="73"/>
        <end position="178"/>
    </location>
</feature>
<dbReference type="InterPro" id="IPR002016">
    <property type="entry name" value="Haem_peroxidase"/>
</dbReference>
<dbReference type="Gene3D" id="1.10.420.10">
    <property type="entry name" value="Peroxidase, domain 2"/>
    <property type="match status" value="1"/>
</dbReference>
<dbReference type="Pfam" id="PF00141">
    <property type="entry name" value="peroxidase"/>
    <property type="match status" value="1"/>
</dbReference>
<keyword evidence="18" id="KW-1185">Reference proteome</keyword>
<evidence type="ECO:0000256" key="4">
    <source>
        <dbReference type="ARBA" id="ARBA00022617"/>
    </source>
</evidence>
<feature type="binding site" evidence="11">
    <location>
        <position position="221"/>
    </location>
    <ligand>
        <name>Ca(2+)</name>
        <dbReference type="ChEBI" id="CHEBI:29108"/>
        <label>1</label>
    </ligand>
</feature>
<keyword evidence="4" id="KW-0349">Heme</keyword>
<feature type="compositionally biased region" description="Basic and acidic residues" evidence="14">
    <location>
        <begin position="77"/>
        <end position="92"/>
    </location>
</feature>
<feature type="site" description="Transition state stabilizer" evidence="12">
    <location>
        <position position="216"/>
    </location>
</feature>
<feature type="binding site" evidence="11">
    <location>
        <position position="390"/>
    </location>
    <ligand>
        <name>Ca(2+)</name>
        <dbReference type="ChEBI" id="CHEBI:29108"/>
        <label>2</label>
    </ligand>
</feature>
<evidence type="ECO:0000313" key="17">
    <source>
        <dbReference type="EMBL" id="KAH7365530.1"/>
    </source>
</evidence>
<evidence type="ECO:0000256" key="5">
    <source>
        <dbReference type="ARBA" id="ARBA00022723"/>
    </source>
</evidence>
<organism evidence="17 18">
    <name type="scientific">Ceratopteris richardii</name>
    <name type="common">Triangle waterfern</name>
    <dbReference type="NCBI Taxonomy" id="49495"/>
    <lineage>
        <taxon>Eukaryota</taxon>
        <taxon>Viridiplantae</taxon>
        <taxon>Streptophyta</taxon>
        <taxon>Embryophyta</taxon>
        <taxon>Tracheophyta</taxon>
        <taxon>Polypodiopsida</taxon>
        <taxon>Polypodiidae</taxon>
        <taxon>Polypodiales</taxon>
        <taxon>Pteridineae</taxon>
        <taxon>Pteridaceae</taxon>
        <taxon>Parkerioideae</taxon>
        <taxon>Ceratopteris</taxon>
    </lineage>
</organism>
<evidence type="ECO:0000256" key="9">
    <source>
        <dbReference type="PIRSR" id="PIRSR600823-1"/>
    </source>
</evidence>
<comment type="caution">
    <text evidence="17">The sequence shown here is derived from an EMBL/GenBank/DDBJ whole genome shotgun (WGS) entry which is preliminary data.</text>
</comment>
<dbReference type="OMA" id="AEYNDEY"/>
<accession>A0A8T2SRS5</accession>
<evidence type="ECO:0000256" key="1">
    <source>
        <dbReference type="ARBA" id="ARBA00000189"/>
    </source>
</evidence>
<dbReference type="PROSITE" id="PS50873">
    <property type="entry name" value="PEROXIDASE_4"/>
    <property type="match status" value="1"/>
</dbReference>
<evidence type="ECO:0000256" key="8">
    <source>
        <dbReference type="ARBA" id="ARBA00023157"/>
    </source>
</evidence>
<feature type="binding site" evidence="11">
    <location>
        <position position="230"/>
    </location>
    <ligand>
        <name>Ca(2+)</name>
        <dbReference type="ChEBI" id="CHEBI:29108"/>
        <label>1</label>
    </ligand>
</feature>
<dbReference type="InterPro" id="IPR033905">
    <property type="entry name" value="Secretory_peroxidase"/>
</dbReference>
<dbReference type="Proteomes" id="UP000825935">
    <property type="component" value="Chromosome 18"/>
</dbReference>
<keyword evidence="11" id="KW-0106">Calcium</keyword>
<dbReference type="SUPFAM" id="SSF48113">
    <property type="entry name" value="Heme-dependent peroxidases"/>
    <property type="match status" value="1"/>
</dbReference>
<reference evidence="17" key="1">
    <citation type="submission" date="2021-08" db="EMBL/GenBank/DDBJ databases">
        <title>WGS assembly of Ceratopteris richardii.</title>
        <authorList>
            <person name="Marchant D.B."/>
            <person name="Chen G."/>
            <person name="Jenkins J."/>
            <person name="Shu S."/>
            <person name="Leebens-Mack J."/>
            <person name="Grimwood J."/>
            <person name="Schmutz J."/>
            <person name="Soltis P."/>
            <person name="Soltis D."/>
            <person name="Chen Z.-H."/>
        </authorList>
    </citation>
    <scope>NUCLEOTIDE SEQUENCE</scope>
    <source>
        <strain evidence="17">Whitten #5841</strain>
        <tissue evidence="17">Leaf</tissue>
    </source>
</reference>
<feature type="binding site" description="axial binding residue" evidence="11">
    <location>
        <position position="345"/>
    </location>
    <ligand>
        <name>heme b</name>
        <dbReference type="ChEBI" id="CHEBI:60344"/>
    </ligand>
    <ligandPart>
        <name>Fe</name>
        <dbReference type="ChEBI" id="CHEBI:18248"/>
    </ligandPart>
</feature>
<keyword evidence="7 11" id="KW-0408">Iron</keyword>
<dbReference type="GO" id="GO:0046872">
    <property type="term" value="F:metal ion binding"/>
    <property type="evidence" value="ECO:0007669"/>
    <property type="project" value="UniProtKB-KW"/>
</dbReference>
<evidence type="ECO:0000256" key="14">
    <source>
        <dbReference type="SAM" id="MobiDB-lite"/>
    </source>
</evidence>
<dbReference type="InterPro" id="IPR010255">
    <property type="entry name" value="Haem_peroxidase_sf"/>
</dbReference>
<comment type="cofactor">
    <cofactor evidence="11">
        <name>heme b</name>
        <dbReference type="ChEBI" id="CHEBI:60344"/>
    </cofactor>
    <text evidence="11">Binds 1 heme b (iron(II)-protoporphyrin IX) group per subunit.</text>
</comment>
<dbReference type="InterPro" id="IPR000823">
    <property type="entry name" value="Peroxidase_pln"/>
</dbReference>
<feature type="disulfide bond" evidence="13">
    <location>
        <begin position="189"/>
        <end position="268"/>
    </location>
</feature>
<evidence type="ECO:0000256" key="3">
    <source>
        <dbReference type="ARBA" id="ARBA00022559"/>
    </source>
</evidence>
<evidence type="ECO:0000259" key="16">
    <source>
        <dbReference type="PROSITE" id="PS50873"/>
    </source>
</evidence>
<feature type="binding site" evidence="10">
    <location>
        <position position="315"/>
    </location>
    <ligand>
        <name>substrate</name>
    </ligand>
</feature>
<evidence type="ECO:0000256" key="12">
    <source>
        <dbReference type="PIRSR" id="PIRSR600823-4"/>
    </source>
</evidence>
<dbReference type="EMBL" id="CM035423">
    <property type="protein sequence ID" value="KAH7365530.1"/>
    <property type="molecule type" value="Genomic_DNA"/>
</dbReference>
<feature type="disulfide bond" evidence="13">
    <location>
        <begin position="274"/>
        <end position="468"/>
    </location>
</feature>
<comment type="cofactor">
    <cofactor evidence="11">
        <name>Ca(2+)</name>
        <dbReference type="ChEBI" id="CHEBI:29108"/>
    </cofactor>
    <text evidence="11">Binds 2 calcium ions per subunit.</text>
</comment>
<evidence type="ECO:0000256" key="13">
    <source>
        <dbReference type="PIRSR" id="PIRSR600823-5"/>
    </source>
</evidence>
<feature type="domain" description="Plant heme peroxidase family profile" evidence="16">
    <location>
        <begin position="179"/>
        <end position="472"/>
    </location>
</feature>
<dbReference type="PANTHER" id="PTHR31517">
    <property type="match status" value="1"/>
</dbReference>
<comment type="similarity">
    <text evidence="2">Belongs to the peroxidase family. Ascorbate peroxidase subfamily.</text>
</comment>
<keyword evidence="15" id="KW-0732">Signal</keyword>
<dbReference type="AlphaFoldDB" id="A0A8T2SRS5"/>
<dbReference type="CDD" id="cd00693">
    <property type="entry name" value="secretory_peroxidase"/>
    <property type="match status" value="1"/>
</dbReference>
<dbReference type="Gene3D" id="1.10.520.10">
    <property type="match status" value="1"/>
</dbReference>
<comment type="catalytic activity">
    <reaction evidence="1">
        <text>2 a phenolic donor + H2O2 = 2 a phenolic radical donor + 2 H2O</text>
        <dbReference type="Rhea" id="RHEA:56136"/>
        <dbReference type="ChEBI" id="CHEBI:15377"/>
        <dbReference type="ChEBI" id="CHEBI:16240"/>
        <dbReference type="ChEBI" id="CHEBI:139520"/>
        <dbReference type="ChEBI" id="CHEBI:139521"/>
        <dbReference type="EC" id="1.11.1.7"/>
    </reaction>
</comment>
<dbReference type="GO" id="GO:0006979">
    <property type="term" value="P:response to oxidative stress"/>
    <property type="evidence" value="ECO:0007669"/>
    <property type="project" value="InterPro"/>
</dbReference>
<dbReference type="FunFam" id="1.10.420.10:FF:000001">
    <property type="entry name" value="Peroxidase"/>
    <property type="match status" value="1"/>
</dbReference>
<keyword evidence="3" id="KW-0575">Peroxidase</keyword>